<sequence>MDTTLPLEAAPVSERPRTLSLLERSLAVFVRPAQAWTGLAERAQWWFPLLVMVAIVTLSSLALFQRALVPMMMEQMEQQAQNGQMSQDQLDRMERTMSGPVGMAISIGPQAVFFPVLTLVMALLIWFGVGFVLGTNMKYRLALEVACWSWFIKIPEYFLATALGWIKETMRGVHVGFGILLPDMDPPSKLHVALGVLLDGLGPLAIWYVAVGILGAAALSGAPRKSVAWVLSALYLVVLALVAAFAALLTPSA</sequence>
<proteinExistence type="predicted"/>
<evidence type="ECO:0000313" key="8">
    <source>
        <dbReference type="Proteomes" id="UP000320184"/>
    </source>
</evidence>
<accession>A0A538SEW9</accession>
<evidence type="ECO:0000259" key="6">
    <source>
        <dbReference type="Pfam" id="PF04893"/>
    </source>
</evidence>
<evidence type="ECO:0000256" key="3">
    <source>
        <dbReference type="ARBA" id="ARBA00022989"/>
    </source>
</evidence>
<dbReference type="EMBL" id="VBOT01000111">
    <property type="protein sequence ID" value="TMQ49921.1"/>
    <property type="molecule type" value="Genomic_DNA"/>
</dbReference>
<evidence type="ECO:0000256" key="1">
    <source>
        <dbReference type="ARBA" id="ARBA00004141"/>
    </source>
</evidence>
<comment type="subcellular location">
    <subcellularLocation>
        <location evidence="1">Membrane</location>
        <topology evidence="1">Multi-pass membrane protein</topology>
    </subcellularLocation>
</comment>
<protein>
    <recommendedName>
        <fullName evidence="6">Yip1 domain-containing protein</fullName>
    </recommendedName>
</protein>
<dbReference type="AlphaFoldDB" id="A0A538SEW9"/>
<keyword evidence="4 5" id="KW-0472">Membrane</keyword>
<dbReference type="GO" id="GO:0016020">
    <property type="term" value="C:membrane"/>
    <property type="evidence" value="ECO:0007669"/>
    <property type="project" value="UniProtKB-SubCell"/>
</dbReference>
<feature type="transmembrane region" description="Helical" evidence="5">
    <location>
        <begin position="112"/>
        <end position="133"/>
    </location>
</feature>
<keyword evidence="3 5" id="KW-1133">Transmembrane helix</keyword>
<keyword evidence="2 5" id="KW-0812">Transmembrane</keyword>
<name>A0A538SEW9_UNCEI</name>
<feature type="domain" description="Yip1" evidence="6">
    <location>
        <begin position="27"/>
        <end position="244"/>
    </location>
</feature>
<evidence type="ECO:0000256" key="5">
    <source>
        <dbReference type="SAM" id="Phobius"/>
    </source>
</evidence>
<feature type="transmembrane region" description="Helical" evidence="5">
    <location>
        <begin position="45"/>
        <end position="64"/>
    </location>
</feature>
<feature type="transmembrane region" description="Helical" evidence="5">
    <location>
        <begin position="190"/>
        <end position="215"/>
    </location>
</feature>
<dbReference type="InterPro" id="IPR006977">
    <property type="entry name" value="Yip1_dom"/>
</dbReference>
<evidence type="ECO:0000256" key="4">
    <source>
        <dbReference type="ARBA" id="ARBA00023136"/>
    </source>
</evidence>
<feature type="transmembrane region" description="Helical" evidence="5">
    <location>
        <begin position="227"/>
        <end position="249"/>
    </location>
</feature>
<evidence type="ECO:0000256" key="2">
    <source>
        <dbReference type="ARBA" id="ARBA00022692"/>
    </source>
</evidence>
<reference evidence="7 8" key="1">
    <citation type="journal article" date="2019" name="Nat. Microbiol.">
        <title>Mediterranean grassland soil C-N compound turnover is dependent on rainfall and depth, and is mediated by genomically divergent microorganisms.</title>
        <authorList>
            <person name="Diamond S."/>
            <person name="Andeer P.F."/>
            <person name="Li Z."/>
            <person name="Crits-Christoph A."/>
            <person name="Burstein D."/>
            <person name="Anantharaman K."/>
            <person name="Lane K.R."/>
            <person name="Thomas B.C."/>
            <person name="Pan C."/>
            <person name="Northen T.R."/>
            <person name="Banfield J.F."/>
        </authorList>
    </citation>
    <scope>NUCLEOTIDE SEQUENCE [LARGE SCALE GENOMIC DNA]</scope>
    <source>
        <strain evidence="7">WS_3</strain>
    </source>
</reference>
<organism evidence="7 8">
    <name type="scientific">Eiseniibacteriota bacterium</name>
    <dbReference type="NCBI Taxonomy" id="2212470"/>
    <lineage>
        <taxon>Bacteria</taxon>
        <taxon>Candidatus Eiseniibacteriota</taxon>
    </lineage>
</organism>
<gene>
    <name evidence="7" type="ORF">E6K73_09010</name>
</gene>
<dbReference type="Proteomes" id="UP000320184">
    <property type="component" value="Unassembled WGS sequence"/>
</dbReference>
<evidence type="ECO:0000313" key="7">
    <source>
        <dbReference type="EMBL" id="TMQ49921.1"/>
    </source>
</evidence>
<comment type="caution">
    <text evidence="7">The sequence shown here is derived from an EMBL/GenBank/DDBJ whole genome shotgun (WGS) entry which is preliminary data.</text>
</comment>
<dbReference type="Pfam" id="PF04893">
    <property type="entry name" value="Yip1"/>
    <property type="match status" value="1"/>
</dbReference>